<comment type="similarity">
    <text evidence="1">Belongs to the PPR family. P subfamily.</text>
</comment>
<evidence type="ECO:0000256" key="3">
    <source>
        <dbReference type="PROSITE-ProRule" id="PRU00708"/>
    </source>
</evidence>
<sequence length="769" mass="86307">QPQPPSSSTTFLSMSRFSSHKKKTDIQRKKTREFETPKQTMTLSSLSLSLSLEEIKSTIVGTTSLGLATGKTSSSSSPAASSSPEELISDVVEKMLRALKERRTDDAWMQLQTLKGEGIEPSRECLSRLVAQLSHHGTPSSLSKAQRILSDLRKQDKIRQLDSDSLGLLAMASARAGAARYALRIVRLMLELDLYPPVKIWSAIVSRLGRQPDDGLLALELFDDICLYFRAPDAVELSMNTMRPDTGAFNAVLNACATLGLMDRANTIIGLMPRFGVLADTLTFNVLIKLYARTEQMELLKGVFGRMEEAGVEPDQSTLNSLVAAYVGLGDLEAAESLVERFWKMPQENVQAHHEKCESSSSHSQTENSVVEYRGISLKSERHRMLKFWSPERQEERARSEDAGSVASERRWGHRLRPDVRTYTTLMKGYVQEGQVGDAIDFLLAMEQKFDPNVSPNEVTYTTAIAACVRLNLMDEAHSILREMRLRKVPANIVTYNILLSGYCRSRNMEKAYALVADMKLAGISLDVVSYNTLINGCIKSGDNVAALAHFQQMREGGIAPSEVSYTTLMKAFGQSGQPRLVHQVFEEMQADPRMRPDSVAWNVLIDSICQSDRMADAKSAFKRMKEARLHPTVVTYTMLVKGFARAGMWGEALVLWNEIKERTEAKIGSGLEPLQPDEVLLDCLVDTCVRAGYFQRALEIVACMEDNRILADKTKYKRMFIELYSDLYTSQHTSQRRRDKSEEKRDAVEAFKFWVGLPNKYYSSDWSP</sequence>
<dbReference type="Pfam" id="PF01535">
    <property type="entry name" value="PPR"/>
    <property type="match status" value="1"/>
</dbReference>
<feature type="repeat" description="PPR" evidence="3">
    <location>
        <begin position="562"/>
        <end position="592"/>
    </location>
</feature>
<feature type="repeat" description="PPR" evidence="3">
    <location>
        <begin position="419"/>
        <end position="449"/>
    </location>
</feature>
<evidence type="ECO:0000256" key="2">
    <source>
        <dbReference type="ARBA" id="ARBA00022737"/>
    </source>
</evidence>
<feature type="repeat" description="PPR" evidence="3">
    <location>
        <begin position="633"/>
        <end position="663"/>
    </location>
</feature>
<feature type="non-terminal residue" evidence="6">
    <location>
        <position position="769"/>
    </location>
</feature>
<feature type="repeat" description="PPR" evidence="3">
    <location>
        <begin position="457"/>
        <end position="491"/>
    </location>
</feature>
<name>A0ABP0TIE2_9BRYO</name>
<feature type="repeat" description="PPR" evidence="3">
    <location>
        <begin position="280"/>
        <end position="314"/>
    </location>
</feature>
<organism evidence="6 7">
    <name type="scientific">Sphagnum troendelagicum</name>
    <dbReference type="NCBI Taxonomy" id="128251"/>
    <lineage>
        <taxon>Eukaryota</taxon>
        <taxon>Viridiplantae</taxon>
        <taxon>Streptophyta</taxon>
        <taxon>Embryophyta</taxon>
        <taxon>Bryophyta</taxon>
        <taxon>Sphagnophytina</taxon>
        <taxon>Sphagnopsida</taxon>
        <taxon>Sphagnales</taxon>
        <taxon>Sphagnaceae</taxon>
        <taxon>Sphagnum</taxon>
    </lineage>
</organism>
<dbReference type="PANTHER" id="PTHR46598:SF5">
    <property type="entry name" value="PENTACOTRIPEPTIDE-REPEAT REGION OF PRORP DOMAIN-CONTAINING PROTEIN"/>
    <property type="match status" value="1"/>
</dbReference>
<evidence type="ECO:0000256" key="4">
    <source>
        <dbReference type="SAM" id="MobiDB-lite"/>
    </source>
</evidence>
<dbReference type="InterPro" id="IPR057440">
    <property type="entry name" value="At1g68980-like_TPR"/>
</dbReference>
<evidence type="ECO:0000313" key="6">
    <source>
        <dbReference type="EMBL" id="CAK9196867.1"/>
    </source>
</evidence>
<feature type="repeat" description="PPR" evidence="3">
    <location>
        <begin position="527"/>
        <end position="561"/>
    </location>
</feature>
<reference evidence="6" key="1">
    <citation type="submission" date="2024-02" db="EMBL/GenBank/DDBJ databases">
        <authorList>
            <consortium name="ELIXIR-Norway"/>
            <consortium name="Elixir Norway"/>
        </authorList>
    </citation>
    <scope>NUCLEOTIDE SEQUENCE</scope>
</reference>
<gene>
    <name evidence="6" type="ORF">CSSPTR1EN2_LOCUS3689</name>
</gene>
<dbReference type="PANTHER" id="PTHR46598">
    <property type="entry name" value="BNAC05G43320D PROTEIN"/>
    <property type="match status" value="1"/>
</dbReference>
<keyword evidence="2" id="KW-0677">Repeat</keyword>
<dbReference type="Pfam" id="PF13041">
    <property type="entry name" value="PPR_2"/>
    <property type="match status" value="3"/>
</dbReference>
<feature type="domain" description="At1g68980-like TPR repeats" evidence="5">
    <location>
        <begin position="89"/>
        <end position="226"/>
    </location>
</feature>
<dbReference type="Proteomes" id="UP001497512">
    <property type="component" value="Chromosome 11"/>
</dbReference>
<feature type="repeat" description="PPR" evidence="3">
    <location>
        <begin position="598"/>
        <end position="632"/>
    </location>
</feature>
<feature type="repeat" description="PPR" evidence="3">
    <location>
        <begin position="245"/>
        <end position="279"/>
    </location>
</feature>
<evidence type="ECO:0000313" key="7">
    <source>
        <dbReference type="Proteomes" id="UP001497512"/>
    </source>
</evidence>
<keyword evidence="7" id="KW-1185">Reference proteome</keyword>
<dbReference type="PROSITE" id="PS51375">
    <property type="entry name" value="PPR"/>
    <property type="match status" value="9"/>
</dbReference>
<evidence type="ECO:0000259" key="5">
    <source>
        <dbReference type="Pfam" id="PF25245"/>
    </source>
</evidence>
<protein>
    <recommendedName>
        <fullName evidence="5">At1g68980-like TPR repeats domain-containing protein</fullName>
    </recommendedName>
</protein>
<dbReference type="NCBIfam" id="TIGR00756">
    <property type="entry name" value="PPR"/>
    <property type="match status" value="8"/>
</dbReference>
<accession>A0ABP0TIE2</accession>
<dbReference type="InterPro" id="IPR002885">
    <property type="entry name" value="PPR_rpt"/>
</dbReference>
<feature type="region of interest" description="Disordered" evidence="4">
    <location>
        <begin position="1"/>
        <end position="38"/>
    </location>
</feature>
<dbReference type="InterPro" id="IPR011990">
    <property type="entry name" value="TPR-like_helical_dom_sf"/>
</dbReference>
<dbReference type="Pfam" id="PF25245">
    <property type="entry name" value="TPR_At1g68980"/>
    <property type="match status" value="1"/>
</dbReference>
<dbReference type="Gene3D" id="1.25.40.10">
    <property type="entry name" value="Tetratricopeptide repeat domain"/>
    <property type="match status" value="5"/>
</dbReference>
<dbReference type="Pfam" id="PF13812">
    <property type="entry name" value="PPR_3"/>
    <property type="match status" value="1"/>
</dbReference>
<dbReference type="EMBL" id="OZ019903">
    <property type="protein sequence ID" value="CAK9196867.1"/>
    <property type="molecule type" value="Genomic_DNA"/>
</dbReference>
<evidence type="ECO:0000256" key="1">
    <source>
        <dbReference type="ARBA" id="ARBA00007626"/>
    </source>
</evidence>
<proteinExistence type="inferred from homology"/>
<feature type="compositionally biased region" description="Polar residues" evidence="4">
    <location>
        <begin position="1"/>
        <end position="17"/>
    </location>
</feature>
<feature type="region of interest" description="Disordered" evidence="4">
    <location>
        <begin position="66"/>
        <end position="86"/>
    </location>
</feature>
<feature type="compositionally biased region" description="Low complexity" evidence="4">
    <location>
        <begin position="73"/>
        <end position="84"/>
    </location>
</feature>
<feature type="compositionally biased region" description="Basic and acidic residues" evidence="4">
    <location>
        <begin position="24"/>
        <end position="36"/>
    </location>
</feature>
<feature type="repeat" description="PPR" evidence="3">
    <location>
        <begin position="492"/>
        <end position="526"/>
    </location>
</feature>